<dbReference type="InterPro" id="IPR007688">
    <property type="entry name" value="Conjugal_tfr_TrbL/VirB6"/>
</dbReference>
<evidence type="ECO:0000256" key="2">
    <source>
        <dbReference type="ARBA" id="ARBA00022692"/>
    </source>
</evidence>
<keyword evidence="4 5" id="KW-0472">Membrane</keyword>
<accession>A0ABY1W8Q2</accession>
<dbReference type="Pfam" id="PF04610">
    <property type="entry name" value="TrbL"/>
    <property type="match status" value="1"/>
</dbReference>
<feature type="transmembrane region" description="Helical" evidence="5">
    <location>
        <begin position="30"/>
        <end position="49"/>
    </location>
</feature>
<sequence length="361" mass="37638">MEPDDLQIAGFLFEHVQPAFEYFVVDGSTTIISLIATPAVALLTIYVLFWGVAMASGQISEPFTDGMKRIIRMCIIIGFALTAGIYQDTVIDFFMRAPMEIAGQIVLPGSNPIGDDINSMSTMLDQTAATGFDVAGKAWQDGVVMNSKSLTGISAEGLLYQGVAVFLSTIVVLTVAIAACLILVAYSALTVLLAIGPLFIMLALLPGTQRWFEAWLGQVVNFAIKVLLVILAAALMFKVLDTFFQGLTTMATAEILMAALKAVGMAIFVLGVMFSMPAIASAIGGGVAASTAGLGGRLASMGTGAARMAVTGHSSRAITGAAAARNARRIGGAAAAGGRAVKAGMEMARKRFRPPNSVKPD</sequence>
<keyword evidence="3 5" id="KW-1133">Transmembrane helix</keyword>
<feature type="transmembrane region" description="Helical" evidence="5">
    <location>
        <begin position="215"/>
        <end position="237"/>
    </location>
</feature>
<proteinExistence type="predicted"/>
<gene>
    <name evidence="6" type="ORF">EA658_20895</name>
</gene>
<keyword evidence="2 5" id="KW-0812">Transmembrane</keyword>
<evidence type="ECO:0000313" key="7">
    <source>
        <dbReference type="Proteomes" id="UP000293089"/>
    </source>
</evidence>
<comment type="caution">
    <text evidence="6">The sequence shown here is derived from an EMBL/GenBank/DDBJ whole genome shotgun (WGS) entry which is preliminary data.</text>
</comment>
<dbReference type="EMBL" id="SHME01000012">
    <property type="protein sequence ID" value="TAA16116.1"/>
    <property type="molecule type" value="Genomic_DNA"/>
</dbReference>
<keyword evidence="7" id="KW-1185">Reference proteome</keyword>
<feature type="transmembrane region" description="Helical" evidence="5">
    <location>
        <begin position="158"/>
        <end position="184"/>
    </location>
</feature>
<feature type="transmembrane region" description="Helical" evidence="5">
    <location>
        <begin position="70"/>
        <end position="86"/>
    </location>
</feature>
<protein>
    <submittedName>
        <fullName evidence="6">Type IV secretion system protein</fullName>
    </submittedName>
</protein>
<evidence type="ECO:0000256" key="3">
    <source>
        <dbReference type="ARBA" id="ARBA00022989"/>
    </source>
</evidence>
<evidence type="ECO:0000256" key="4">
    <source>
        <dbReference type="ARBA" id="ARBA00023136"/>
    </source>
</evidence>
<name>A0ABY1W8Q2_9GAMM</name>
<organism evidence="6 7">
    <name type="scientific">Pseudoxanthomonas winnipegensis</name>
    <dbReference type="NCBI Taxonomy" id="2480810"/>
    <lineage>
        <taxon>Bacteria</taxon>
        <taxon>Pseudomonadati</taxon>
        <taxon>Pseudomonadota</taxon>
        <taxon>Gammaproteobacteria</taxon>
        <taxon>Lysobacterales</taxon>
        <taxon>Lysobacteraceae</taxon>
        <taxon>Pseudoxanthomonas</taxon>
    </lineage>
</organism>
<feature type="transmembrane region" description="Helical" evidence="5">
    <location>
        <begin position="191"/>
        <end position="209"/>
    </location>
</feature>
<evidence type="ECO:0000256" key="5">
    <source>
        <dbReference type="SAM" id="Phobius"/>
    </source>
</evidence>
<feature type="transmembrane region" description="Helical" evidence="5">
    <location>
        <begin position="249"/>
        <end position="272"/>
    </location>
</feature>
<evidence type="ECO:0000256" key="1">
    <source>
        <dbReference type="ARBA" id="ARBA00004141"/>
    </source>
</evidence>
<feature type="transmembrane region" description="Helical" evidence="5">
    <location>
        <begin position="278"/>
        <end position="299"/>
    </location>
</feature>
<comment type="subcellular location">
    <subcellularLocation>
        <location evidence="1">Membrane</location>
        <topology evidence="1">Multi-pass membrane protein</topology>
    </subcellularLocation>
</comment>
<reference evidence="6 7" key="1">
    <citation type="submission" date="2019-02" db="EMBL/GenBank/DDBJ databases">
        <title>WGS of Pseudoxanthomonas species novum from clinical isolates.</title>
        <authorList>
            <person name="Bernier A.-M."/>
            <person name="Bernard K."/>
            <person name="Vachon A."/>
        </authorList>
    </citation>
    <scope>NUCLEOTIDE SEQUENCE [LARGE SCALE GENOMIC DNA]</scope>
    <source>
        <strain evidence="7">NML 170316</strain>
    </source>
</reference>
<dbReference type="RefSeq" id="WP_130532709.1">
    <property type="nucleotide sequence ID" value="NZ_SHME01000012.1"/>
</dbReference>
<evidence type="ECO:0000313" key="6">
    <source>
        <dbReference type="EMBL" id="TAA16116.1"/>
    </source>
</evidence>
<dbReference type="Proteomes" id="UP000293089">
    <property type="component" value="Unassembled WGS sequence"/>
</dbReference>